<feature type="active site" description="Proton acceptor" evidence="7">
    <location>
        <position position="175"/>
    </location>
</feature>
<dbReference type="InterPro" id="IPR022896">
    <property type="entry name" value="TrioseP_Isoase_bac/euk"/>
</dbReference>
<evidence type="ECO:0000313" key="9">
    <source>
        <dbReference type="EMBL" id="MBB5034805.1"/>
    </source>
</evidence>
<proteinExistence type="inferred from homology"/>
<dbReference type="GO" id="GO:0005829">
    <property type="term" value="C:cytosol"/>
    <property type="evidence" value="ECO:0007669"/>
    <property type="project" value="TreeGrafter"/>
</dbReference>
<dbReference type="PANTHER" id="PTHR21139:SF42">
    <property type="entry name" value="TRIOSEPHOSPHATE ISOMERASE"/>
    <property type="match status" value="1"/>
</dbReference>
<dbReference type="GO" id="GO:0006096">
    <property type="term" value="P:glycolytic process"/>
    <property type="evidence" value="ECO:0007669"/>
    <property type="project" value="UniProtKB-UniRule"/>
</dbReference>
<evidence type="ECO:0000256" key="6">
    <source>
        <dbReference type="ARBA" id="ARBA00023235"/>
    </source>
</evidence>
<feature type="binding site" evidence="7">
    <location>
        <begin position="242"/>
        <end position="243"/>
    </location>
    <ligand>
        <name>substrate</name>
    </ligand>
</feature>
<evidence type="ECO:0000256" key="3">
    <source>
        <dbReference type="ARBA" id="ARBA00022432"/>
    </source>
</evidence>
<dbReference type="GO" id="GO:0006094">
    <property type="term" value="P:gluconeogenesis"/>
    <property type="evidence" value="ECO:0007669"/>
    <property type="project" value="UniProtKB-UniRule"/>
</dbReference>
<comment type="subunit">
    <text evidence="7 8">Homodimer.</text>
</comment>
<comment type="pathway">
    <text evidence="1 7 8">Carbohydrate degradation; glycolysis; D-glyceraldehyde 3-phosphate from glycerone phosphate: step 1/1.</text>
</comment>
<dbReference type="PROSITE" id="PS51440">
    <property type="entry name" value="TIM_2"/>
    <property type="match status" value="1"/>
</dbReference>
<dbReference type="InterPro" id="IPR000652">
    <property type="entry name" value="Triosephosphate_isomerase"/>
</dbReference>
<keyword evidence="10" id="KW-1185">Reference proteome</keyword>
<dbReference type="Gene3D" id="3.20.20.70">
    <property type="entry name" value="Aldolase class I"/>
    <property type="match status" value="1"/>
</dbReference>
<gene>
    <name evidence="7" type="primary">tpiA</name>
    <name evidence="9" type="ORF">HNQ65_004413</name>
</gene>
<dbReference type="Pfam" id="PF00121">
    <property type="entry name" value="TIM"/>
    <property type="match status" value="1"/>
</dbReference>
<dbReference type="PROSITE" id="PS00171">
    <property type="entry name" value="TIM_1"/>
    <property type="match status" value="1"/>
</dbReference>
<evidence type="ECO:0000256" key="4">
    <source>
        <dbReference type="ARBA" id="ARBA00022490"/>
    </source>
</evidence>
<keyword evidence="4 7" id="KW-0963">Cytoplasm</keyword>
<dbReference type="EMBL" id="JACHIG010000011">
    <property type="protein sequence ID" value="MBB5034805.1"/>
    <property type="molecule type" value="Genomic_DNA"/>
</dbReference>
<dbReference type="RefSeq" id="WP_184342953.1">
    <property type="nucleotide sequence ID" value="NZ_JACHIG010000011.1"/>
</dbReference>
<comment type="similarity">
    <text evidence="2 7 8">Belongs to the triosephosphate isomerase family.</text>
</comment>
<dbReference type="InterPro" id="IPR020861">
    <property type="entry name" value="Triosephosphate_isomerase_AS"/>
</dbReference>
<dbReference type="SUPFAM" id="SSF51351">
    <property type="entry name" value="Triosephosphate isomerase (TIM)"/>
    <property type="match status" value="1"/>
</dbReference>
<feature type="active site" description="Electrophile" evidence="7">
    <location>
        <position position="103"/>
    </location>
</feature>
<evidence type="ECO:0000256" key="1">
    <source>
        <dbReference type="ARBA" id="ARBA00004680"/>
    </source>
</evidence>
<evidence type="ECO:0000256" key="7">
    <source>
        <dbReference type="HAMAP-Rule" id="MF_00147"/>
    </source>
</evidence>
<dbReference type="UniPathway" id="UPA00138"/>
<keyword evidence="5 7" id="KW-0324">Glycolysis</keyword>
<dbReference type="InterPro" id="IPR035990">
    <property type="entry name" value="TIM_sf"/>
</dbReference>
<protein>
    <recommendedName>
        <fullName evidence="7 8">Triosephosphate isomerase</fullName>
        <shortName evidence="7">TIM</shortName>
        <shortName evidence="7">TPI</shortName>
        <ecNumber evidence="7 8">5.3.1.1</ecNumber>
    </recommendedName>
    <alternativeName>
        <fullName evidence="7">Triose-phosphate isomerase</fullName>
    </alternativeName>
</protein>
<dbReference type="GO" id="GO:0004807">
    <property type="term" value="F:triose-phosphate isomerase activity"/>
    <property type="evidence" value="ECO:0007669"/>
    <property type="project" value="UniProtKB-UniRule"/>
</dbReference>
<comment type="pathway">
    <text evidence="7 8">Carbohydrate biosynthesis; gluconeogenesis.</text>
</comment>
<sequence>MAFAHFRKPIIAANWKMHMTPQETDDFLRSFARLVPDKVPVQIVVAPPFVSLAKAQDVLMNAREQSVELAAQNMSAQPAGAFTGEISARMIKECGCRHVILGHSERRSLYGETNAIVNAKVLAALEARLHPILCIGETLAERDNGQIEQVLGSQLRESLAEVGPRRITDCVIAYEPVWAIGTGRTASPEQAQEAHAFTRQVLGELFGEDVAAKIRIQYGGSVKPGNMAELISQKDVDGALVGGASLEPGSFWEICRAAIDWTNANM</sequence>
<evidence type="ECO:0000256" key="2">
    <source>
        <dbReference type="ARBA" id="ARBA00007422"/>
    </source>
</evidence>
<dbReference type="PANTHER" id="PTHR21139">
    <property type="entry name" value="TRIOSEPHOSPHATE ISOMERASE"/>
    <property type="match status" value="1"/>
</dbReference>
<keyword evidence="6 7" id="KW-0413">Isomerase</keyword>
<keyword evidence="3 7" id="KW-0312">Gluconeogenesis</keyword>
<dbReference type="NCBIfam" id="TIGR00419">
    <property type="entry name" value="tim"/>
    <property type="match status" value="1"/>
</dbReference>
<dbReference type="Proteomes" id="UP000590740">
    <property type="component" value="Unassembled WGS sequence"/>
</dbReference>
<dbReference type="GO" id="GO:0019563">
    <property type="term" value="P:glycerol catabolic process"/>
    <property type="evidence" value="ECO:0007669"/>
    <property type="project" value="TreeGrafter"/>
</dbReference>
<dbReference type="HAMAP" id="MF_00147_B">
    <property type="entry name" value="TIM_B"/>
    <property type="match status" value="1"/>
</dbReference>
<evidence type="ECO:0000313" key="10">
    <source>
        <dbReference type="Proteomes" id="UP000590740"/>
    </source>
</evidence>
<reference evidence="9 10" key="1">
    <citation type="submission" date="2020-08" db="EMBL/GenBank/DDBJ databases">
        <title>Genomic Encyclopedia of Type Strains, Phase IV (KMG-IV): sequencing the most valuable type-strain genomes for metagenomic binning, comparative biology and taxonomic classification.</title>
        <authorList>
            <person name="Goeker M."/>
        </authorList>
    </citation>
    <scope>NUCLEOTIDE SEQUENCE [LARGE SCALE GENOMIC DNA]</scope>
    <source>
        <strain evidence="9 10">DSM 12252</strain>
    </source>
</reference>
<comment type="function">
    <text evidence="7">Involved in the gluconeogenesis. Catalyzes stereospecifically the conversion of dihydroxyacetone phosphate (DHAP) to D-glyceraldehyde-3-phosphate (G3P).</text>
</comment>
<dbReference type="UniPathway" id="UPA00109">
    <property type="reaction ID" value="UER00189"/>
</dbReference>
<dbReference type="GO" id="GO:0046166">
    <property type="term" value="P:glyceraldehyde-3-phosphate biosynthetic process"/>
    <property type="evidence" value="ECO:0007669"/>
    <property type="project" value="TreeGrafter"/>
</dbReference>
<comment type="subcellular location">
    <subcellularLocation>
        <location evidence="7 8">Cytoplasm</location>
    </subcellularLocation>
</comment>
<comment type="caution">
    <text evidence="9">The sequence shown here is derived from an EMBL/GenBank/DDBJ whole genome shotgun (WGS) entry which is preliminary data.</text>
</comment>
<accession>A0A7W8DM85</accession>
<organism evidence="9 10">
    <name type="scientific">Prosthecobacter vanneervenii</name>
    <dbReference type="NCBI Taxonomy" id="48466"/>
    <lineage>
        <taxon>Bacteria</taxon>
        <taxon>Pseudomonadati</taxon>
        <taxon>Verrucomicrobiota</taxon>
        <taxon>Verrucomicrobiia</taxon>
        <taxon>Verrucomicrobiales</taxon>
        <taxon>Verrucomicrobiaceae</taxon>
        <taxon>Prosthecobacter</taxon>
    </lineage>
</organism>
<dbReference type="FunFam" id="3.20.20.70:FF:000016">
    <property type="entry name" value="Triosephosphate isomerase"/>
    <property type="match status" value="1"/>
</dbReference>
<dbReference type="AlphaFoldDB" id="A0A7W8DM85"/>
<dbReference type="CDD" id="cd00311">
    <property type="entry name" value="TIM"/>
    <property type="match status" value="1"/>
</dbReference>
<feature type="binding site" evidence="7">
    <location>
        <begin position="14"/>
        <end position="16"/>
    </location>
    <ligand>
        <name>substrate</name>
    </ligand>
</feature>
<dbReference type="EC" id="5.3.1.1" evidence="7 8"/>
<feature type="binding site" evidence="7">
    <location>
        <position position="181"/>
    </location>
    <ligand>
        <name>substrate</name>
    </ligand>
</feature>
<evidence type="ECO:0000256" key="5">
    <source>
        <dbReference type="ARBA" id="ARBA00023152"/>
    </source>
</evidence>
<feature type="binding site" evidence="7">
    <location>
        <position position="221"/>
    </location>
    <ligand>
        <name>substrate</name>
    </ligand>
</feature>
<name>A0A7W8DM85_9BACT</name>
<dbReference type="InterPro" id="IPR013785">
    <property type="entry name" value="Aldolase_TIM"/>
</dbReference>
<comment type="catalytic activity">
    <reaction evidence="7 8">
        <text>D-glyceraldehyde 3-phosphate = dihydroxyacetone phosphate</text>
        <dbReference type="Rhea" id="RHEA:18585"/>
        <dbReference type="ChEBI" id="CHEBI:57642"/>
        <dbReference type="ChEBI" id="CHEBI:59776"/>
        <dbReference type="EC" id="5.3.1.1"/>
    </reaction>
</comment>
<evidence type="ECO:0000256" key="8">
    <source>
        <dbReference type="RuleBase" id="RU363013"/>
    </source>
</evidence>